<keyword evidence="5" id="KW-0489">Methyltransferase</keyword>
<dbReference type="KEGG" id="sla:SERLADRAFT_457235"/>
<dbReference type="GO" id="GO:0032259">
    <property type="term" value="P:methylation"/>
    <property type="evidence" value="ECO:0007669"/>
    <property type="project" value="UniProtKB-KW"/>
</dbReference>
<dbReference type="HOGENOM" id="CLU_038704_1_1_1"/>
<evidence type="ECO:0000256" key="3">
    <source>
        <dbReference type="ARBA" id="ARBA00012533"/>
    </source>
</evidence>
<proteinExistence type="inferred from homology"/>
<dbReference type="SUPFAM" id="SSF53335">
    <property type="entry name" value="S-adenosyl-L-methionine-dependent methyltransferases"/>
    <property type="match status" value="1"/>
</dbReference>
<evidence type="ECO:0000313" key="11">
    <source>
        <dbReference type="EMBL" id="EGO29455.1"/>
    </source>
</evidence>
<dbReference type="GO" id="GO:0018064">
    <property type="term" value="F:protein-L-histidine N-tele-methyltransferase activity"/>
    <property type="evidence" value="ECO:0007669"/>
    <property type="project" value="UniProtKB-EC"/>
</dbReference>
<keyword evidence="8" id="KW-0539">Nucleus</keyword>
<evidence type="ECO:0000256" key="5">
    <source>
        <dbReference type="ARBA" id="ARBA00022603"/>
    </source>
</evidence>
<dbReference type="AlphaFoldDB" id="F8NHU5"/>
<dbReference type="OrthoDB" id="1723750at2759"/>
<dbReference type="GO" id="GO:0005634">
    <property type="term" value="C:nucleus"/>
    <property type="evidence" value="ECO:0007669"/>
    <property type="project" value="UniProtKB-SubCell"/>
</dbReference>
<dbReference type="InterPro" id="IPR019410">
    <property type="entry name" value="Methyltransf_16"/>
</dbReference>
<gene>
    <name evidence="11" type="ORF">SERLADRAFT_457235</name>
</gene>
<comment type="subcellular location">
    <subcellularLocation>
        <location evidence="2">Cytoplasm</location>
    </subcellularLocation>
    <subcellularLocation>
        <location evidence="1">Nucleus</location>
    </subcellularLocation>
</comment>
<evidence type="ECO:0000256" key="4">
    <source>
        <dbReference type="ARBA" id="ARBA00022490"/>
    </source>
</evidence>
<dbReference type="RefSeq" id="XP_007313697.1">
    <property type="nucleotide sequence ID" value="XM_007313635.1"/>
</dbReference>
<keyword evidence="6" id="KW-0808">Transferase</keyword>
<dbReference type="Gene3D" id="3.40.50.150">
    <property type="entry name" value="Vaccinia Virus protein VP39"/>
    <property type="match status" value="1"/>
</dbReference>
<organism>
    <name type="scientific">Serpula lacrymans var. lacrymans (strain S7.9)</name>
    <name type="common">Dry rot fungus</name>
    <dbReference type="NCBI Taxonomy" id="578457"/>
    <lineage>
        <taxon>Eukaryota</taxon>
        <taxon>Fungi</taxon>
        <taxon>Dikarya</taxon>
        <taxon>Basidiomycota</taxon>
        <taxon>Agaricomycotina</taxon>
        <taxon>Agaricomycetes</taxon>
        <taxon>Agaricomycetidae</taxon>
        <taxon>Boletales</taxon>
        <taxon>Coniophorineae</taxon>
        <taxon>Serpulaceae</taxon>
        <taxon>Serpula</taxon>
    </lineage>
</organism>
<dbReference type="PANTHER" id="PTHR14614">
    <property type="entry name" value="HEPATOCELLULAR CARCINOMA-ASSOCIATED ANTIGEN"/>
    <property type="match status" value="1"/>
</dbReference>
<sequence>MFKFNFDVDEETNNEAQQASENTKSISENCVDEEPFTEIELSTLLDTLPSLISYSPLHIPLSSDRCLTLARRDFFDARFQLISEDVGGASGTSDSHKRSALHFLDAPSDLVPFVYEGGLKTWECSLDLVSYLEDYKVGLSDNNFTGNRVLEIGCGTAVPSLFILHEIFSSNPSPNAPKKDTHIHLQDYNSSVLELVTLPNIFLIWYMSPAGSVYRAPELDPESPSEVSITPELITSFQESLRTYAVHLRFFSGSWKSFDLLQSAGKYNIVLTSETVYRTENLPSLVRLMHGACRYPFRDASASADDSSEYICLVAAKVVYFGVGGGIAEFMRAVEDTPMDKVGGGKGGGTVETVWEKRTGIARKIMRVRWD</sequence>
<comment type="similarity">
    <text evidence="9">Belongs to the methyltransferase superfamily. METTL18 family.</text>
</comment>
<dbReference type="EC" id="2.1.1.85" evidence="3"/>
<reference evidence="11" key="1">
    <citation type="submission" date="2011-04" db="EMBL/GenBank/DDBJ databases">
        <title>Evolution of plant cell wall degrading machinery underlies the functional diversity of forest fungi.</title>
        <authorList>
            <consortium name="US DOE Joint Genome Institute (JGI-PGF)"/>
            <person name="Eastwood D.C."/>
            <person name="Floudas D."/>
            <person name="Binder M."/>
            <person name="Majcherczyk A."/>
            <person name="Schneider P."/>
            <person name="Aerts A."/>
            <person name="Asiegbu F.O."/>
            <person name="Baker S.E."/>
            <person name="Barry K."/>
            <person name="Bendiksby M."/>
            <person name="Blumentritt M."/>
            <person name="Coutinho P.M."/>
            <person name="Cullen D."/>
            <person name="Cullen D."/>
            <person name="Gathman A."/>
            <person name="Goodell B."/>
            <person name="Henrissat B."/>
            <person name="Ihrmark K."/>
            <person name="Kauserud H."/>
            <person name="Kohler A."/>
            <person name="LaButti K."/>
            <person name="Lapidus A."/>
            <person name="Lavin J.L."/>
            <person name="Lee Y.-H."/>
            <person name="Lindquist E."/>
            <person name="Lilly W."/>
            <person name="Lucas S."/>
            <person name="Morin E."/>
            <person name="Murat C."/>
            <person name="Oguiza J.A."/>
            <person name="Park J."/>
            <person name="Pisabarro A.G."/>
            <person name="Riley R."/>
            <person name="Rosling A."/>
            <person name="Salamov A."/>
            <person name="Schmidt O."/>
            <person name="Schmutz J."/>
            <person name="Skrede I."/>
            <person name="Stenlid J."/>
            <person name="Wiebenga A."/>
            <person name="Xie X."/>
            <person name="Kues U."/>
            <person name="Hibbett D.S."/>
            <person name="Hoffmeister D."/>
            <person name="Hogberg N."/>
            <person name="Martin F."/>
            <person name="Grigoriev I.V."/>
            <person name="Watkinson S.C."/>
        </authorList>
    </citation>
    <scope>NUCLEOTIDE SEQUENCE</scope>
    <source>
        <strain evidence="11">S7.9</strain>
    </source>
</reference>
<evidence type="ECO:0000256" key="6">
    <source>
        <dbReference type="ARBA" id="ARBA00022679"/>
    </source>
</evidence>
<feature type="region of interest" description="Disordered" evidence="10">
    <location>
        <begin position="1"/>
        <end position="25"/>
    </location>
</feature>
<dbReference type="PANTHER" id="PTHR14614:SF39">
    <property type="entry name" value="HISTIDINE PROTEIN METHYLTRANSFERASE 1 HOMOLOG"/>
    <property type="match status" value="1"/>
</dbReference>
<evidence type="ECO:0000256" key="2">
    <source>
        <dbReference type="ARBA" id="ARBA00004496"/>
    </source>
</evidence>
<evidence type="ECO:0000256" key="8">
    <source>
        <dbReference type="ARBA" id="ARBA00023242"/>
    </source>
</evidence>
<accession>F8NHU5</accession>
<evidence type="ECO:0000256" key="9">
    <source>
        <dbReference type="ARBA" id="ARBA00038126"/>
    </source>
</evidence>
<keyword evidence="4" id="KW-0963">Cytoplasm</keyword>
<dbReference type="EMBL" id="GL945429">
    <property type="protein sequence ID" value="EGO29455.1"/>
    <property type="molecule type" value="Genomic_DNA"/>
</dbReference>
<name>F8NHU5_SERL9</name>
<keyword evidence="7" id="KW-0949">S-adenosyl-L-methionine</keyword>
<feature type="compositionally biased region" description="Polar residues" evidence="10">
    <location>
        <begin position="14"/>
        <end position="25"/>
    </location>
</feature>
<evidence type="ECO:0000256" key="10">
    <source>
        <dbReference type="SAM" id="MobiDB-lite"/>
    </source>
</evidence>
<dbReference type="GO" id="GO:0005737">
    <property type="term" value="C:cytoplasm"/>
    <property type="evidence" value="ECO:0007669"/>
    <property type="project" value="UniProtKB-SubCell"/>
</dbReference>
<dbReference type="InterPro" id="IPR029063">
    <property type="entry name" value="SAM-dependent_MTases_sf"/>
</dbReference>
<evidence type="ECO:0000256" key="1">
    <source>
        <dbReference type="ARBA" id="ARBA00004123"/>
    </source>
</evidence>
<dbReference type="GeneID" id="18817486"/>
<protein>
    <recommendedName>
        <fullName evidence="3">protein-histidine N-methyltransferase</fullName>
        <ecNumber evidence="3">2.1.1.85</ecNumber>
    </recommendedName>
</protein>
<evidence type="ECO:0000256" key="7">
    <source>
        <dbReference type="ARBA" id="ARBA00022691"/>
    </source>
</evidence>
<dbReference type="Proteomes" id="UP000008064">
    <property type="component" value="Unassembled WGS sequence"/>
</dbReference>